<dbReference type="PANTHER" id="PTHR30303:SF4">
    <property type="entry name" value="HYDROGENASE EXPRESSION_FORMATION PROTEIN HYPE"/>
    <property type="match status" value="1"/>
</dbReference>
<dbReference type="InterPro" id="IPR036676">
    <property type="entry name" value="PurM-like_C_sf"/>
</dbReference>
<dbReference type="SUPFAM" id="SSF55326">
    <property type="entry name" value="PurM N-terminal domain-like"/>
    <property type="match status" value="1"/>
</dbReference>
<evidence type="ECO:0000313" key="4">
    <source>
        <dbReference type="EMBL" id="NDL59120.1"/>
    </source>
</evidence>
<feature type="domain" description="PurM-like C-terminal" evidence="3">
    <location>
        <begin position="156"/>
        <end position="309"/>
    </location>
</feature>
<dbReference type="InterPro" id="IPR011854">
    <property type="entry name" value="HypE"/>
</dbReference>
<dbReference type="PANTHER" id="PTHR30303">
    <property type="entry name" value="HYDROGENASE ISOENZYMES FORMATION PROTEIN HYPE"/>
    <property type="match status" value="1"/>
</dbReference>
<dbReference type="EMBL" id="WLZY01000006">
    <property type="protein sequence ID" value="NDL59120.1"/>
    <property type="molecule type" value="Genomic_DNA"/>
</dbReference>
<evidence type="ECO:0000259" key="2">
    <source>
        <dbReference type="Pfam" id="PF00586"/>
    </source>
</evidence>
<sequence length="334" mass="34218">MAPYIFPAGKLPADVLSRLLDDFGGAPDDVRLGPAVGEDACALNVGDHVVLAATDPITMTSRDIGRYAVIINANDIAVSGARPRWFLATVLLPVGADAEMVESVFAAMRPALDEVGAALVGGHTEVTSAVNQPVIVGQMLGIAEDGRFVTTSGAVPGDVVVQIAAAPVEGAAVLASEASDRLGALSADVLDDALRAAHDPGISVVESALMARDLGATAMHDPTEGGLAAGLHELATAAGTAIRVDRDQVRWFEPGLQVCRALGADPWGTLASGCLLATFAPEQAEAAVDAFRSNDVPAAAIGVVESGAGVHDIDDDAVPWPERDEALRVMGQQR</sequence>
<evidence type="ECO:0000256" key="1">
    <source>
        <dbReference type="ARBA" id="ARBA00006243"/>
    </source>
</evidence>
<dbReference type="AlphaFoldDB" id="A0A7K3M7G1"/>
<dbReference type="Pfam" id="PF00586">
    <property type="entry name" value="AIRS"/>
    <property type="match status" value="1"/>
</dbReference>
<dbReference type="RefSeq" id="WP_162451796.1">
    <property type="nucleotide sequence ID" value="NZ_WLZY01000006.1"/>
</dbReference>
<evidence type="ECO:0000313" key="5">
    <source>
        <dbReference type="Proteomes" id="UP000460435"/>
    </source>
</evidence>
<dbReference type="Gene3D" id="3.30.1330.10">
    <property type="entry name" value="PurM-like, N-terminal domain"/>
    <property type="match status" value="1"/>
</dbReference>
<dbReference type="Proteomes" id="UP000460435">
    <property type="component" value="Unassembled WGS sequence"/>
</dbReference>
<dbReference type="InterPro" id="IPR016188">
    <property type="entry name" value="PurM-like_N"/>
</dbReference>
<reference evidence="4 5" key="1">
    <citation type="submission" date="2019-11" db="EMBL/GenBank/DDBJ databases">
        <authorList>
            <person name="Li X.-J."/>
            <person name="Feng X.-M."/>
        </authorList>
    </citation>
    <scope>NUCLEOTIDE SEQUENCE [LARGE SCALE GENOMIC DNA]</scope>
    <source>
        <strain evidence="4 5">XMNu-373</strain>
    </source>
</reference>
<evidence type="ECO:0008006" key="6">
    <source>
        <dbReference type="Google" id="ProtNLM"/>
    </source>
</evidence>
<comment type="similarity">
    <text evidence="1">Belongs to the HypE family.</text>
</comment>
<accession>A0A7K3M7G1</accession>
<dbReference type="Pfam" id="PF02769">
    <property type="entry name" value="AIRS_C"/>
    <property type="match status" value="1"/>
</dbReference>
<keyword evidence="5" id="KW-1185">Reference proteome</keyword>
<protein>
    <recommendedName>
        <fullName evidence="6">Hydrogenase expression protein</fullName>
    </recommendedName>
</protein>
<gene>
    <name evidence="4" type="ORF">F7O44_18795</name>
</gene>
<dbReference type="SUPFAM" id="SSF56042">
    <property type="entry name" value="PurM C-terminal domain-like"/>
    <property type="match status" value="1"/>
</dbReference>
<dbReference type="InterPro" id="IPR010918">
    <property type="entry name" value="PurM-like_C_dom"/>
</dbReference>
<organism evidence="4 5">
    <name type="scientific">Phytoactinopolyspora mesophila</name>
    <dbReference type="NCBI Taxonomy" id="2650750"/>
    <lineage>
        <taxon>Bacteria</taxon>
        <taxon>Bacillati</taxon>
        <taxon>Actinomycetota</taxon>
        <taxon>Actinomycetes</taxon>
        <taxon>Jiangellales</taxon>
        <taxon>Jiangellaceae</taxon>
        <taxon>Phytoactinopolyspora</taxon>
    </lineage>
</organism>
<name>A0A7K3M7G1_9ACTN</name>
<comment type="caution">
    <text evidence="4">The sequence shown here is derived from an EMBL/GenBank/DDBJ whole genome shotgun (WGS) entry which is preliminary data.</text>
</comment>
<feature type="domain" description="PurM-like N-terminal" evidence="2">
    <location>
        <begin position="37"/>
        <end position="143"/>
    </location>
</feature>
<evidence type="ECO:0000259" key="3">
    <source>
        <dbReference type="Pfam" id="PF02769"/>
    </source>
</evidence>
<dbReference type="GO" id="GO:0051604">
    <property type="term" value="P:protein maturation"/>
    <property type="evidence" value="ECO:0007669"/>
    <property type="project" value="TreeGrafter"/>
</dbReference>
<dbReference type="InterPro" id="IPR036921">
    <property type="entry name" value="PurM-like_N_sf"/>
</dbReference>
<dbReference type="Gene3D" id="3.90.650.10">
    <property type="entry name" value="PurM-like C-terminal domain"/>
    <property type="match status" value="1"/>
</dbReference>
<dbReference type="PIRSF" id="PIRSF005644">
    <property type="entry name" value="Hdrgns_mtr_HypE"/>
    <property type="match status" value="1"/>
</dbReference>
<proteinExistence type="inferred from homology"/>